<reference evidence="2" key="2">
    <citation type="submission" date="2016-06" db="EMBL/GenBank/DDBJ databases">
        <title>The genome of a short-lived fish provides insights into sex chromosome evolution and the genetic control of aging.</title>
        <authorList>
            <person name="Reichwald K."/>
            <person name="Felder M."/>
            <person name="Petzold A."/>
            <person name="Koch P."/>
            <person name="Groth M."/>
            <person name="Platzer M."/>
        </authorList>
    </citation>
    <scope>NUCLEOTIDE SEQUENCE</scope>
    <source>
        <tissue evidence="2">Brain</tissue>
    </source>
</reference>
<evidence type="ECO:0000256" key="1">
    <source>
        <dbReference type="SAM" id="Phobius"/>
    </source>
</evidence>
<dbReference type="EMBL" id="HAEF01012509">
    <property type="protein sequence ID" value="SBR53668.1"/>
    <property type="molecule type" value="Transcribed_RNA"/>
</dbReference>
<gene>
    <name evidence="2" type="primary">Nfu_g_1_006975</name>
</gene>
<feature type="transmembrane region" description="Helical" evidence="1">
    <location>
        <begin position="12"/>
        <end position="31"/>
    </location>
</feature>
<keyword evidence="1" id="KW-0472">Membrane</keyword>
<accession>A0A1A8MA09</accession>
<sequence length="206" mass="23088">RKRKLILIQKAKGFLHIYLFIHVYIKVPIWSHILHINIYTHVSTTYTHTHIFIHTHMNIPTHISIALLLLLFSSAERFFSCCRQTLSCTLNTSREWTRFTPDRPSLLCPFLLHWSRGHGCDLERRSLEGFHPHQAAVHTAAPEVVDVSRPPSAAVADVFVELVVRQLIARGSSGDKSGCRGSTVPGSGFVVQESRRCGASPAASCL</sequence>
<evidence type="ECO:0000313" key="2">
    <source>
        <dbReference type="EMBL" id="SBR53668.1"/>
    </source>
</evidence>
<organism evidence="2">
    <name type="scientific">Nothobranchius pienaari</name>
    <dbReference type="NCBI Taxonomy" id="704102"/>
    <lineage>
        <taxon>Eukaryota</taxon>
        <taxon>Metazoa</taxon>
        <taxon>Chordata</taxon>
        <taxon>Craniata</taxon>
        <taxon>Vertebrata</taxon>
        <taxon>Euteleostomi</taxon>
        <taxon>Actinopterygii</taxon>
        <taxon>Neopterygii</taxon>
        <taxon>Teleostei</taxon>
        <taxon>Neoteleostei</taxon>
        <taxon>Acanthomorphata</taxon>
        <taxon>Ovalentaria</taxon>
        <taxon>Atherinomorphae</taxon>
        <taxon>Cyprinodontiformes</taxon>
        <taxon>Nothobranchiidae</taxon>
        <taxon>Nothobranchius</taxon>
    </lineage>
</organism>
<feature type="non-terminal residue" evidence="2">
    <location>
        <position position="1"/>
    </location>
</feature>
<reference evidence="2" key="1">
    <citation type="submission" date="2016-05" db="EMBL/GenBank/DDBJ databases">
        <authorList>
            <person name="Lavstsen T."/>
            <person name="Jespersen J.S."/>
        </authorList>
    </citation>
    <scope>NUCLEOTIDE SEQUENCE</scope>
    <source>
        <tissue evidence="2">Brain</tissue>
    </source>
</reference>
<keyword evidence="1" id="KW-1133">Transmembrane helix</keyword>
<protein>
    <submittedName>
        <fullName evidence="2">Uncharacterized protein</fullName>
    </submittedName>
</protein>
<feature type="non-terminal residue" evidence="2">
    <location>
        <position position="206"/>
    </location>
</feature>
<name>A0A1A8MA09_9TELE</name>
<proteinExistence type="predicted"/>
<dbReference type="AlphaFoldDB" id="A0A1A8MA09"/>
<feature type="transmembrane region" description="Helical" evidence="1">
    <location>
        <begin position="51"/>
        <end position="72"/>
    </location>
</feature>
<keyword evidence="1" id="KW-0812">Transmembrane</keyword>